<dbReference type="InterPro" id="IPR036465">
    <property type="entry name" value="vWFA_dom_sf"/>
</dbReference>
<protein>
    <submittedName>
        <fullName evidence="3">VWA domain-containing protein</fullName>
    </submittedName>
</protein>
<dbReference type="InterPro" id="IPR002035">
    <property type="entry name" value="VWF_A"/>
</dbReference>
<organism evidence="3 4">
    <name type="scientific">Asanoa siamensis</name>
    <dbReference type="NCBI Taxonomy" id="926357"/>
    <lineage>
        <taxon>Bacteria</taxon>
        <taxon>Bacillati</taxon>
        <taxon>Actinomycetota</taxon>
        <taxon>Actinomycetes</taxon>
        <taxon>Micromonosporales</taxon>
        <taxon>Micromonosporaceae</taxon>
        <taxon>Asanoa</taxon>
    </lineage>
</organism>
<dbReference type="Proteomes" id="UP000604117">
    <property type="component" value="Unassembled WGS sequence"/>
</dbReference>
<dbReference type="InterPro" id="IPR011195">
    <property type="entry name" value="UCP010256"/>
</dbReference>
<dbReference type="Pfam" id="PF05762">
    <property type="entry name" value="VWA_CoxE"/>
    <property type="match status" value="1"/>
</dbReference>
<evidence type="ECO:0000313" key="3">
    <source>
        <dbReference type="EMBL" id="GIF72783.1"/>
    </source>
</evidence>
<evidence type="ECO:0000259" key="2">
    <source>
        <dbReference type="SMART" id="SM00327"/>
    </source>
</evidence>
<dbReference type="CDD" id="cd00198">
    <property type="entry name" value="vWFA"/>
    <property type="match status" value="1"/>
</dbReference>
<comment type="caution">
    <text evidence="3">The sequence shown here is derived from an EMBL/GenBank/DDBJ whole genome shotgun (WGS) entry which is preliminary data.</text>
</comment>
<dbReference type="Gene3D" id="3.40.50.410">
    <property type="entry name" value="von Willebrand factor, type A domain"/>
    <property type="match status" value="1"/>
</dbReference>
<sequence>MTGAGLDLTGLVVGFARTLRHAGVEAGPDRVQTMLRAVDALGGTTARHLYWAGRQTLCAEPDDIRIYDAAFAAYFGGQRPQRGTPLNPAATLPSVAAPYTSGPPGDSADDGDEPQVLGLSASTVEILRRRDFALLTPTERAEVRRLLALLGPKTATRRSRRRQPAARGEIDPNRTVRAALTRAGEPTRLARRRRVERPRRLVLLIDVSGSMSPYADALLRFAHAAVRTRPTRTEVFTLGTRLTRITRALRHRDADAALHAASTAIPDWHGGTRLADALQAFLDRWGQRGTARGAIVVMFSDGWERGDPTALAQRTHRLARLAYRLIWVNPHRGKDGFAPLAGGMAAALPHLDEFVAGHTVAALDELVRVIAK</sequence>
<gene>
    <name evidence="3" type="ORF">Asi02nite_23010</name>
</gene>
<name>A0ABQ4CNA9_9ACTN</name>
<dbReference type="PANTHER" id="PTHR39338">
    <property type="entry name" value="BLL5662 PROTEIN-RELATED"/>
    <property type="match status" value="1"/>
</dbReference>
<dbReference type="EMBL" id="BONE01000014">
    <property type="protein sequence ID" value="GIF72783.1"/>
    <property type="molecule type" value="Genomic_DNA"/>
</dbReference>
<keyword evidence="4" id="KW-1185">Reference proteome</keyword>
<dbReference type="InterPro" id="IPR008912">
    <property type="entry name" value="Uncharacterised_CoxE"/>
</dbReference>
<feature type="region of interest" description="Disordered" evidence="1">
    <location>
        <begin position="82"/>
        <end position="113"/>
    </location>
</feature>
<evidence type="ECO:0000313" key="4">
    <source>
        <dbReference type="Proteomes" id="UP000604117"/>
    </source>
</evidence>
<accession>A0ABQ4CNA9</accession>
<dbReference type="SUPFAM" id="SSF53300">
    <property type="entry name" value="vWA-like"/>
    <property type="match status" value="1"/>
</dbReference>
<evidence type="ECO:0000256" key="1">
    <source>
        <dbReference type="SAM" id="MobiDB-lite"/>
    </source>
</evidence>
<dbReference type="PIRSF" id="PIRSF010256">
    <property type="entry name" value="CoxE_vWa"/>
    <property type="match status" value="1"/>
</dbReference>
<dbReference type="SMART" id="SM00327">
    <property type="entry name" value="VWA"/>
    <property type="match status" value="1"/>
</dbReference>
<reference evidence="3 4" key="1">
    <citation type="submission" date="2021-01" db="EMBL/GenBank/DDBJ databases">
        <title>Whole genome shotgun sequence of Asanoa siamensis NBRC 107932.</title>
        <authorList>
            <person name="Komaki H."/>
            <person name="Tamura T."/>
        </authorList>
    </citation>
    <scope>NUCLEOTIDE SEQUENCE [LARGE SCALE GENOMIC DNA]</scope>
    <source>
        <strain evidence="3 4">NBRC 107932</strain>
    </source>
</reference>
<proteinExistence type="predicted"/>
<dbReference type="RefSeq" id="WP_203712422.1">
    <property type="nucleotide sequence ID" value="NZ_BONE01000014.1"/>
</dbReference>
<feature type="domain" description="VWFA" evidence="2">
    <location>
        <begin position="198"/>
        <end position="364"/>
    </location>
</feature>
<dbReference type="PANTHER" id="PTHR39338:SF6">
    <property type="entry name" value="BLL5662 PROTEIN"/>
    <property type="match status" value="1"/>
</dbReference>